<evidence type="ECO:0000256" key="10">
    <source>
        <dbReference type="ARBA" id="ARBA00023136"/>
    </source>
</evidence>
<keyword evidence="5 12" id="KW-0812">Transmembrane</keyword>
<sequence>MPQLNPAPWFWTLIIIWLSMLMLWTKFINYEPTNPINPFNYQTSHPSNPWAWPW</sequence>
<keyword evidence="10 13" id="KW-0472">Membrane</keyword>
<dbReference type="InterPro" id="IPR001421">
    <property type="entry name" value="ATP8_metazoa"/>
</dbReference>
<dbReference type="GO" id="GO:0015986">
    <property type="term" value="P:proton motive force-driven ATP synthesis"/>
    <property type="evidence" value="ECO:0007669"/>
    <property type="project" value="InterPro"/>
</dbReference>
<comment type="subcellular location">
    <subcellularLocation>
        <location evidence="1 12">Mitochondrion membrane</location>
        <topology evidence="1 12">Single-pass membrane protein</topology>
    </subcellularLocation>
</comment>
<keyword evidence="4 12" id="KW-0138">CF(0)</keyword>
<keyword evidence="9 12" id="KW-0496">Mitochondrion</keyword>
<geneLocation type="mitochondrion" evidence="14"/>
<dbReference type="EMBL" id="AF154051">
    <property type="protein sequence ID" value="AAF78151.1"/>
    <property type="molecule type" value="Genomic_DNA"/>
</dbReference>
<keyword evidence="6 12" id="KW-0375">Hydrogen ion transport</keyword>
<name>Q9MIA5_TYPNA</name>
<protein>
    <recommendedName>
        <fullName evidence="12">ATP synthase complex subunit 8</fullName>
    </recommendedName>
</protein>
<keyword evidence="8 12" id="KW-0406">Ion transport</keyword>
<dbReference type="AlphaFoldDB" id="Q9MIA5"/>
<evidence type="ECO:0000256" key="1">
    <source>
        <dbReference type="ARBA" id="ARBA00004304"/>
    </source>
</evidence>
<dbReference type="Pfam" id="PF00895">
    <property type="entry name" value="ATP-synt_8"/>
    <property type="match status" value="1"/>
</dbReference>
<comment type="similarity">
    <text evidence="2 12">Belongs to the ATPase protein 8 family.</text>
</comment>
<evidence type="ECO:0000256" key="3">
    <source>
        <dbReference type="ARBA" id="ARBA00022448"/>
    </source>
</evidence>
<proteinExistence type="inferred from homology"/>
<evidence type="ECO:0000256" key="13">
    <source>
        <dbReference type="SAM" id="Phobius"/>
    </source>
</evidence>
<keyword evidence="7 13" id="KW-1133">Transmembrane helix</keyword>
<evidence type="ECO:0000256" key="2">
    <source>
        <dbReference type="ARBA" id="ARBA00008892"/>
    </source>
</evidence>
<evidence type="ECO:0000256" key="4">
    <source>
        <dbReference type="ARBA" id="ARBA00022547"/>
    </source>
</evidence>
<feature type="transmembrane region" description="Helical" evidence="13">
    <location>
        <begin position="6"/>
        <end position="24"/>
    </location>
</feature>
<keyword evidence="3 12" id="KW-0813">Transport</keyword>
<evidence type="ECO:0000256" key="7">
    <source>
        <dbReference type="ARBA" id="ARBA00022989"/>
    </source>
</evidence>
<evidence type="ECO:0000256" key="9">
    <source>
        <dbReference type="ARBA" id="ARBA00023128"/>
    </source>
</evidence>
<dbReference type="GO" id="GO:0045259">
    <property type="term" value="C:proton-transporting ATP synthase complex"/>
    <property type="evidence" value="ECO:0007669"/>
    <property type="project" value="UniProtKB-KW"/>
</dbReference>
<evidence type="ECO:0000256" key="11">
    <source>
        <dbReference type="ARBA" id="ARBA00023310"/>
    </source>
</evidence>
<evidence type="ECO:0000256" key="12">
    <source>
        <dbReference type="RuleBase" id="RU003661"/>
    </source>
</evidence>
<evidence type="ECO:0000256" key="5">
    <source>
        <dbReference type="ARBA" id="ARBA00022692"/>
    </source>
</evidence>
<organism evidence="14">
    <name type="scientific">Typhlonectes natans</name>
    <name type="common">Rubber eel</name>
    <name type="synonym">Caecilia natans</name>
    <dbReference type="NCBI Taxonomy" id="8456"/>
    <lineage>
        <taxon>Eukaryota</taxon>
        <taxon>Metazoa</taxon>
        <taxon>Chordata</taxon>
        <taxon>Craniata</taxon>
        <taxon>Vertebrata</taxon>
        <taxon>Euteleostomi</taxon>
        <taxon>Amphibia</taxon>
        <taxon>Gymnophiona</taxon>
        <taxon>Typhlonectidae</taxon>
        <taxon>Typhlonectes</taxon>
    </lineage>
</organism>
<gene>
    <name evidence="14" type="primary">ATPase8</name>
</gene>
<keyword evidence="11" id="KW-0066">ATP synthesis</keyword>
<evidence type="ECO:0000256" key="6">
    <source>
        <dbReference type="ARBA" id="ARBA00022781"/>
    </source>
</evidence>
<accession>Q9MIA5</accession>
<evidence type="ECO:0000313" key="14">
    <source>
        <dbReference type="EMBL" id="AAF78151.1"/>
    </source>
</evidence>
<evidence type="ECO:0000256" key="8">
    <source>
        <dbReference type="ARBA" id="ARBA00023065"/>
    </source>
</evidence>
<dbReference type="GO" id="GO:0015078">
    <property type="term" value="F:proton transmembrane transporter activity"/>
    <property type="evidence" value="ECO:0007669"/>
    <property type="project" value="InterPro"/>
</dbReference>
<reference evidence="14" key="1">
    <citation type="journal article" date="2000" name="Genetics">
        <title>Mitochondrial evidence on the phylogenetic position of caecilians (Amphibia: Gymnophiona).</title>
        <authorList>
            <person name="Zardoya R."/>
            <person name="Meyer A."/>
        </authorList>
    </citation>
    <scope>NUCLEOTIDE SEQUENCE</scope>
</reference>
<dbReference type="GO" id="GO:0031966">
    <property type="term" value="C:mitochondrial membrane"/>
    <property type="evidence" value="ECO:0007669"/>
    <property type="project" value="UniProtKB-SubCell"/>
</dbReference>